<dbReference type="Proteomes" id="UP001152320">
    <property type="component" value="Chromosome 16"/>
</dbReference>
<protein>
    <submittedName>
        <fullName evidence="2">Uncharacterized protein</fullName>
    </submittedName>
</protein>
<reference evidence="2" key="1">
    <citation type="submission" date="2021-10" db="EMBL/GenBank/DDBJ databases">
        <title>Tropical sea cucumber genome reveals ecological adaptation and Cuvierian tubules defense mechanism.</title>
        <authorList>
            <person name="Chen T."/>
        </authorList>
    </citation>
    <scope>NUCLEOTIDE SEQUENCE</scope>
    <source>
        <strain evidence="2">Nanhai2018</strain>
        <tissue evidence="2">Muscle</tissue>
    </source>
</reference>
<feature type="compositionally biased region" description="Low complexity" evidence="1">
    <location>
        <begin position="144"/>
        <end position="157"/>
    </location>
</feature>
<evidence type="ECO:0000313" key="3">
    <source>
        <dbReference type="Proteomes" id="UP001152320"/>
    </source>
</evidence>
<sequence length="209" mass="24239">MEFPVKSYVQAIDPVCRIWFSARVTEVADNGARRRVKRTEYPSEPANWVPIADIRSKETKRICKVAKKLWPSQDPKFYQRGDKVVEVRPDGTDGDVLSVEQNDPWRCQMKCGDRLYRYEHLKEFEPRSPQTITPDKETAPQLESRQPSQSVQQSQHQATDLIPEHGTIEEPQQQTTENRDQSNTRGKKRKTQQRAKTVKVTKKVSTCND</sequence>
<feature type="region of interest" description="Disordered" evidence="1">
    <location>
        <begin position="126"/>
        <end position="209"/>
    </location>
</feature>
<proteinExistence type="predicted"/>
<dbReference type="AlphaFoldDB" id="A0A9Q1BGK1"/>
<feature type="compositionally biased region" description="Basic residues" evidence="1">
    <location>
        <begin position="185"/>
        <end position="202"/>
    </location>
</feature>
<gene>
    <name evidence="2" type="ORF">HOLleu_31863</name>
</gene>
<dbReference type="OrthoDB" id="10070150at2759"/>
<keyword evidence="3" id="KW-1185">Reference proteome</keyword>
<evidence type="ECO:0000313" key="2">
    <source>
        <dbReference type="EMBL" id="KAJ8026901.1"/>
    </source>
</evidence>
<dbReference type="EMBL" id="JAIZAY010000016">
    <property type="protein sequence ID" value="KAJ8026901.1"/>
    <property type="molecule type" value="Genomic_DNA"/>
</dbReference>
<comment type="caution">
    <text evidence="2">The sequence shown here is derived from an EMBL/GenBank/DDBJ whole genome shotgun (WGS) entry which is preliminary data.</text>
</comment>
<evidence type="ECO:0000256" key="1">
    <source>
        <dbReference type="SAM" id="MobiDB-lite"/>
    </source>
</evidence>
<organism evidence="2 3">
    <name type="scientific">Holothuria leucospilota</name>
    <name type="common">Black long sea cucumber</name>
    <name type="synonym">Mertensiothuria leucospilota</name>
    <dbReference type="NCBI Taxonomy" id="206669"/>
    <lineage>
        <taxon>Eukaryota</taxon>
        <taxon>Metazoa</taxon>
        <taxon>Echinodermata</taxon>
        <taxon>Eleutherozoa</taxon>
        <taxon>Echinozoa</taxon>
        <taxon>Holothuroidea</taxon>
        <taxon>Aspidochirotacea</taxon>
        <taxon>Aspidochirotida</taxon>
        <taxon>Holothuriidae</taxon>
        <taxon>Holothuria</taxon>
    </lineage>
</organism>
<accession>A0A9Q1BGK1</accession>
<name>A0A9Q1BGK1_HOLLE</name>